<dbReference type="InterPro" id="IPR028082">
    <property type="entry name" value="Peripla_BP_I"/>
</dbReference>
<dbReference type="AlphaFoldDB" id="A0A7M2SGT3"/>
<protein>
    <recommendedName>
        <fullName evidence="4">Receptor ligand binding region domain-containing protein</fullName>
    </recommendedName>
</protein>
<evidence type="ECO:0000313" key="2">
    <source>
        <dbReference type="EMBL" id="QOV34633.1"/>
    </source>
</evidence>
<evidence type="ECO:0008006" key="4">
    <source>
        <dbReference type="Google" id="ProtNLM"/>
    </source>
</evidence>
<name>A0A7M2SGT3_9ACTN</name>
<organism evidence="2 3">
    <name type="scientific">Streptomyces ferrugineus</name>
    <dbReference type="NCBI Taxonomy" id="1413221"/>
    <lineage>
        <taxon>Bacteria</taxon>
        <taxon>Bacillati</taxon>
        <taxon>Actinomycetota</taxon>
        <taxon>Actinomycetes</taxon>
        <taxon>Kitasatosporales</taxon>
        <taxon>Streptomycetaceae</taxon>
        <taxon>Streptomyces</taxon>
    </lineage>
</organism>
<keyword evidence="3" id="KW-1185">Reference proteome</keyword>
<evidence type="ECO:0000313" key="3">
    <source>
        <dbReference type="Proteomes" id="UP000594205"/>
    </source>
</evidence>
<dbReference type="RefSeq" id="WP_194039504.1">
    <property type="nucleotide sequence ID" value="NZ_CP063373.1"/>
</dbReference>
<dbReference type="EMBL" id="CP063373">
    <property type="protein sequence ID" value="QOV34633.1"/>
    <property type="molecule type" value="Genomic_DNA"/>
</dbReference>
<accession>A0A7M2SGT3</accession>
<keyword evidence="1" id="KW-1133">Transmembrane helix</keyword>
<reference evidence="2 3" key="1">
    <citation type="submission" date="2020-10" db="EMBL/GenBank/DDBJ databases">
        <title>Streptomyces ferrugineus complate genome analysis.</title>
        <authorList>
            <person name="Anwar N."/>
        </authorList>
    </citation>
    <scope>NUCLEOTIDE SEQUENCE [LARGE SCALE GENOMIC DNA]</scope>
    <source>
        <strain evidence="2 3">CCTCC AA2014009</strain>
    </source>
</reference>
<keyword evidence="1" id="KW-0472">Membrane</keyword>
<dbReference type="Proteomes" id="UP000594205">
    <property type="component" value="Chromosome"/>
</dbReference>
<dbReference type="Gene3D" id="3.40.50.2300">
    <property type="match status" value="2"/>
</dbReference>
<evidence type="ECO:0000256" key="1">
    <source>
        <dbReference type="SAM" id="Phobius"/>
    </source>
</evidence>
<dbReference type="KEGG" id="sfeu:IM697_31645"/>
<feature type="transmembrane region" description="Helical" evidence="1">
    <location>
        <begin position="21"/>
        <end position="48"/>
    </location>
</feature>
<proteinExistence type="predicted"/>
<keyword evidence="1" id="KW-0812">Transmembrane</keyword>
<gene>
    <name evidence="2" type="ORF">IM697_31645</name>
</gene>
<sequence length="548" mass="60738">MSRMSPMDRRNWVWLPGRLRFRVLGLIDVVALWVVVAALLGAGTWWGLDTYWKHRDYCTGDLELRRMGPRDECIGVTASAYGFAAGLTDVLGRIEKENRAALDSGRRVVSVAVVMPYTQETDGAAMSERLIRHSLQGAHVAQHRYNQDSDTAIQLLFANVGENLDHWRAVTEELASRVTGEAPVVAAIGFPNSNDKTLASVREGLGPDGIPAVSAVLSSRDMEDPYLFKVSPSTNQLVDALKHYVRANSVNDEDTFMIADDQKADNYVKNLRRVFFEEFGEDYGITDDAVESRIATYRGKQGSERGEKRQFRQAVTRMCAARAKTVFLAGRDVDLPPFLSAIAQDPSCNQGTEDEPLRILRVSTGRDPDTETGPMRDIAERKHIEIVTAAAVDAPRWRAGSPGDKQVPQYFGTFARSYEQFFDGERDNALNDGYAVMYHDALAAVGRAVTEAETNGVTAMDHSDVYDELRRLNTSERCAGGCVPGASGVFAFANEDIRLDKGEKEEAVVGRWPVCKPVPIVTFPDDPRDATPLYRTYREQGRNACPDL</sequence>
<dbReference type="SUPFAM" id="SSF53822">
    <property type="entry name" value="Periplasmic binding protein-like I"/>
    <property type="match status" value="1"/>
</dbReference>